<dbReference type="PROSITE" id="PS01033">
    <property type="entry name" value="GLOBIN"/>
    <property type="match status" value="1"/>
</dbReference>
<dbReference type="InterPro" id="IPR039261">
    <property type="entry name" value="FNR_nucleotide-bd"/>
</dbReference>
<evidence type="ECO:0000256" key="3">
    <source>
        <dbReference type="ARBA" id="ARBA00006401"/>
    </source>
</evidence>
<accession>A0A238Y7K3</accession>
<dbReference type="SUPFAM" id="SSF63380">
    <property type="entry name" value="Riboflavin synthase domain-like"/>
    <property type="match status" value="1"/>
</dbReference>
<comment type="cofactor">
    <cofactor evidence="2">
        <name>FAD</name>
        <dbReference type="ChEBI" id="CHEBI:57692"/>
    </cofactor>
</comment>
<dbReference type="InterPro" id="IPR017927">
    <property type="entry name" value="FAD-bd_FR_type"/>
</dbReference>
<dbReference type="GO" id="GO:0051537">
    <property type="term" value="F:2 iron, 2 sulfur cluster binding"/>
    <property type="evidence" value="ECO:0007669"/>
    <property type="project" value="UniProtKB-KW"/>
</dbReference>
<comment type="catalytic activity">
    <reaction evidence="9">
        <text>2 nitric oxide + NADH + 2 O2 = 2 nitrate + NAD(+) + H(+)</text>
        <dbReference type="Rhea" id="RHEA:19469"/>
        <dbReference type="ChEBI" id="CHEBI:15378"/>
        <dbReference type="ChEBI" id="CHEBI:15379"/>
        <dbReference type="ChEBI" id="CHEBI:16480"/>
        <dbReference type="ChEBI" id="CHEBI:17632"/>
        <dbReference type="ChEBI" id="CHEBI:57540"/>
        <dbReference type="ChEBI" id="CHEBI:57945"/>
        <dbReference type="EC" id="1.14.12.17"/>
    </reaction>
</comment>
<evidence type="ECO:0000259" key="13">
    <source>
        <dbReference type="PROSITE" id="PS51384"/>
    </source>
</evidence>
<dbReference type="EC" id="1.14.12.17" evidence="4"/>
<dbReference type="Pfam" id="PF00970">
    <property type="entry name" value="FAD_binding_6"/>
    <property type="match status" value="1"/>
</dbReference>
<sequence length="389" mass="43070">MSPAVSPVPRTRASREAPPAVAAMVRLIKETWAEVEPDVAELSATFYDLLFRISPDIREMFPINIEAHRGKLVRGIAHVAQMVDRPDDLVPYLNQLGRDYRKHHVRSRHYEAIGTAMLGALRHHLGSRWTEQVEHAWAEAYTVVARSMQEAADADPSPASLTGTVIDHRRLTWDLALVRVQPETPINYRAGQYMSVEVPQRPRLWRYLSPANAPRKDGVIEFHVHAVEGGWVSRAIVSHTQLGDVWRFGPPLGRLSVDRDSGRDVLMIAGGTGLAPLRALVDELSQWGKNPNVHLFYGGRTAEDLYDLDDLRALAATNPWLGIVPTVEDGSLPGAERGTLAEAVTRHGAWPGHDVLVSGSPQMIKATISRMLVAGTTLDQIAYDPFTLN</sequence>
<dbReference type="InterPro" id="IPR017938">
    <property type="entry name" value="Riboflavin_synthase-like_b-brl"/>
</dbReference>
<dbReference type="AlphaFoldDB" id="A0A238Y7K3"/>
<evidence type="ECO:0000256" key="8">
    <source>
        <dbReference type="ARBA" id="ARBA00023027"/>
    </source>
</evidence>
<keyword evidence="11" id="KW-0349">Heme</keyword>
<keyword evidence="11" id="KW-0561">Oxygen transport</keyword>
<protein>
    <recommendedName>
        <fullName evidence="4">nitric oxide dioxygenase</fullName>
        <ecNumber evidence="4">1.14.12.17</ecNumber>
    </recommendedName>
</protein>
<dbReference type="EMBL" id="FZNW01000014">
    <property type="protein sequence ID" value="SNR67256.1"/>
    <property type="molecule type" value="Genomic_DNA"/>
</dbReference>
<organism evidence="14 15">
    <name type="scientific">Haloechinothrix alba</name>
    <dbReference type="NCBI Taxonomy" id="664784"/>
    <lineage>
        <taxon>Bacteria</taxon>
        <taxon>Bacillati</taxon>
        <taxon>Actinomycetota</taxon>
        <taxon>Actinomycetes</taxon>
        <taxon>Pseudonocardiales</taxon>
        <taxon>Pseudonocardiaceae</taxon>
        <taxon>Haloechinothrix</taxon>
    </lineage>
</organism>
<evidence type="ECO:0000256" key="4">
    <source>
        <dbReference type="ARBA" id="ARBA00012229"/>
    </source>
</evidence>
<evidence type="ECO:0000313" key="15">
    <source>
        <dbReference type="Proteomes" id="UP000198348"/>
    </source>
</evidence>
<dbReference type="GO" id="GO:0020037">
    <property type="term" value="F:heme binding"/>
    <property type="evidence" value="ECO:0007669"/>
    <property type="project" value="InterPro"/>
</dbReference>
<keyword evidence="8" id="KW-0520">NAD</keyword>
<dbReference type="SUPFAM" id="SSF46458">
    <property type="entry name" value="Globin-like"/>
    <property type="match status" value="1"/>
</dbReference>
<dbReference type="PANTHER" id="PTHR47354">
    <property type="entry name" value="NADH OXIDOREDUCTASE HCR"/>
    <property type="match status" value="1"/>
</dbReference>
<feature type="domain" description="FAD-binding FR-type" evidence="13">
    <location>
        <begin position="158"/>
        <end position="258"/>
    </location>
</feature>
<evidence type="ECO:0000313" key="14">
    <source>
        <dbReference type="EMBL" id="SNR67256.1"/>
    </source>
</evidence>
<dbReference type="PROSITE" id="PS51384">
    <property type="entry name" value="FAD_FR"/>
    <property type="match status" value="1"/>
</dbReference>
<keyword evidence="11" id="KW-0813">Transport</keyword>
<dbReference type="InterPro" id="IPR001709">
    <property type="entry name" value="Flavoprot_Pyr_Nucl_cyt_Rdtase"/>
</dbReference>
<dbReference type="GO" id="GO:0005344">
    <property type="term" value="F:oxygen carrier activity"/>
    <property type="evidence" value="ECO:0007669"/>
    <property type="project" value="UniProtKB-KW"/>
</dbReference>
<evidence type="ECO:0000256" key="11">
    <source>
        <dbReference type="RuleBase" id="RU000356"/>
    </source>
</evidence>
<comment type="similarity">
    <text evidence="3">In the C-terminal section; belongs to the flavoprotein pyridine nucleotide cytochrome reductase family.</text>
</comment>
<reference evidence="14 15" key="1">
    <citation type="submission" date="2017-06" db="EMBL/GenBank/DDBJ databases">
        <authorList>
            <person name="Kim H.J."/>
            <person name="Triplett B.A."/>
        </authorList>
    </citation>
    <scope>NUCLEOTIDE SEQUENCE [LARGE SCALE GENOMIC DNA]</scope>
    <source>
        <strain evidence="14 15">DSM 45207</strain>
    </source>
</reference>
<dbReference type="Gene3D" id="1.10.490.10">
    <property type="entry name" value="Globins"/>
    <property type="match status" value="1"/>
</dbReference>
<dbReference type="GO" id="GO:0008941">
    <property type="term" value="F:nitric oxide dioxygenase NAD(P)H activity"/>
    <property type="evidence" value="ECO:0007669"/>
    <property type="project" value="UniProtKB-EC"/>
</dbReference>
<dbReference type="Gene3D" id="2.40.30.10">
    <property type="entry name" value="Translation factors"/>
    <property type="match status" value="1"/>
</dbReference>
<proteinExistence type="inferred from homology"/>
<keyword evidence="5" id="KW-0001">2Fe-2S</keyword>
<dbReference type="CDD" id="cd06187">
    <property type="entry name" value="O2ase_reductase_like"/>
    <property type="match status" value="1"/>
</dbReference>
<keyword evidence="15" id="KW-1185">Reference proteome</keyword>
<keyword evidence="11" id="KW-0479">Metal-binding</keyword>
<name>A0A238Y7K3_9PSEU</name>
<dbReference type="Pfam" id="PF00175">
    <property type="entry name" value="NAD_binding_1"/>
    <property type="match status" value="1"/>
</dbReference>
<dbReference type="PRINTS" id="PR00371">
    <property type="entry name" value="FPNCR"/>
</dbReference>
<comment type="similarity">
    <text evidence="11">Belongs to the globin family.</text>
</comment>
<evidence type="ECO:0000256" key="10">
    <source>
        <dbReference type="ARBA" id="ARBA00049433"/>
    </source>
</evidence>
<dbReference type="InterPro" id="IPR050415">
    <property type="entry name" value="MRET"/>
</dbReference>
<dbReference type="Proteomes" id="UP000198348">
    <property type="component" value="Unassembled WGS sequence"/>
</dbReference>
<keyword evidence="11" id="KW-0408">Iron</keyword>
<dbReference type="CDD" id="cd19753">
    <property type="entry name" value="Mb-like_oxidoreductase"/>
    <property type="match status" value="1"/>
</dbReference>
<evidence type="ECO:0000259" key="12">
    <source>
        <dbReference type="PROSITE" id="PS01033"/>
    </source>
</evidence>
<dbReference type="InterPro" id="IPR008333">
    <property type="entry name" value="Cbr1-like_FAD-bd_dom"/>
</dbReference>
<dbReference type="InterPro" id="IPR012292">
    <property type="entry name" value="Globin/Proto"/>
</dbReference>
<evidence type="ECO:0000256" key="5">
    <source>
        <dbReference type="ARBA" id="ARBA00022714"/>
    </source>
</evidence>
<evidence type="ECO:0000256" key="1">
    <source>
        <dbReference type="ARBA" id="ARBA00001970"/>
    </source>
</evidence>
<dbReference type="PANTHER" id="PTHR47354:SF5">
    <property type="entry name" value="PROTEIN RFBI"/>
    <property type="match status" value="1"/>
</dbReference>
<evidence type="ECO:0000256" key="7">
    <source>
        <dbReference type="ARBA" id="ARBA00023014"/>
    </source>
</evidence>
<evidence type="ECO:0000256" key="6">
    <source>
        <dbReference type="ARBA" id="ARBA00022857"/>
    </source>
</evidence>
<dbReference type="InterPro" id="IPR000971">
    <property type="entry name" value="Globin"/>
</dbReference>
<dbReference type="PRINTS" id="PR00410">
    <property type="entry name" value="PHEHYDRXLASE"/>
</dbReference>
<gene>
    <name evidence="14" type="ORF">SAMN06265360_11439</name>
</gene>
<keyword evidence="7" id="KW-0411">Iron-sulfur</keyword>
<dbReference type="Gene3D" id="3.40.50.80">
    <property type="entry name" value="Nucleotide-binding domain of ferredoxin-NADP reductase (FNR) module"/>
    <property type="match status" value="1"/>
</dbReference>
<dbReference type="InterPro" id="IPR009050">
    <property type="entry name" value="Globin-like_sf"/>
</dbReference>
<comment type="cofactor">
    <cofactor evidence="1">
        <name>heme b</name>
        <dbReference type="ChEBI" id="CHEBI:60344"/>
    </cofactor>
</comment>
<comment type="catalytic activity">
    <reaction evidence="10">
        <text>2 nitric oxide + NADPH + 2 O2 = 2 nitrate + NADP(+) + H(+)</text>
        <dbReference type="Rhea" id="RHEA:19465"/>
        <dbReference type="ChEBI" id="CHEBI:15378"/>
        <dbReference type="ChEBI" id="CHEBI:15379"/>
        <dbReference type="ChEBI" id="CHEBI:16480"/>
        <dbReference type="ChEBI" id="CHEBI:17632"/>
        <dbReference type="ChEBI" id="CHEBI:57783"/>
        <dbReference type="ChEBI" id="CHEBI:58349"/>
        <dbReference type="EC" id="1.14.12.17"/>
    </reaction>
</comment>
<evidence type="ECO:0000256" key="9">
    <source>
        <dbReference type="ARBA" id="ARBA00048649"/>
    </source>
</evidence>
<dbReference type="Pfam" id="PF00042">
    <property type="entry name" value="Globin"/>
    <property type="match status" value="1"/>
</dbReference>
<dbReference type="GO" id="GO:0019825">
    <property type="term" value="F:oxygen binding"/>
    <property type="evidence" value="ECO:0007669"/>
    <property type="project" value="InterPro"/>
</dbReference>
<dbReference type="SUPFAM" id="SSF52343">
    <property type="entry name" value="Ferredoxin reductase-like, C-terminal NADP-linked domain"/>
    <property type="match status" value="1"/>
</dbReference>
<feature type="domain" description="Globin" evidence="12">
    <location>
        <begin position="19"/>
        <end position="153"/>
    </location>
</feature>
<dbReference type="InterPro" id="IPR001433">
    <property type="entry name" value="OxRdtase_FAD/NAD-bd"/>
</dbReference>
<keyword evidence="6" id="KW-0521">NADP</keyword>
<evidence type="ECO:0000256" key="2">
    <source>
        <dbReference type="ARBA" id="ARBA00001974"/>
    </source>
</evidence>